<evidence type="ECO:0000256" key="2">
    <source>
        <dbReference type="SAM" id="MobiDB-lite"/>
    </source>
</evidence>
<evidence type="ECO:0000256" key="1">
    <source>
        <dbReference type="ARBA" id="ARBA00006845"/>
    </source>
</evidence>
<gene>
    <name evidence="4" type="ORF">E1298_05100</name>
</gene>
<dbReference type="EMBL" id="SMKU01000012">
    <property type="protein sequence ID" value="TDD95352.1"/>
    <property type="molecule type" value="Genomic_DNA"/>
</dbReference>
<protein>
    <recommendedName>
        <fullName evidence="3">Barstar (barnase inhibitor) domain-containing protein</fullName>
    </recommendedName>
</protein>
<keyword evidence="5" id="KW-1185">Reference proteome</keyword>
<organism evidence="4 5">
    <name type="scientific">Actinomadura rubrisoli</name>
    <dbReference type="NCBI Taxonomy" id="2530368"/>
    <lineage>
        <taxon>Bacteria</taxon>
        <taxon>Bacillati</taxon>
        <taxon>Actinomycetota</taxon>
        <taxon>Actinomycetes</taxon>
        <taxon>Streptosporangiales</taxon>
        <taxon>Thermomonosporaceae</taxon>
        <taxon>Actinomadura</taxon>
    </lineage>
</organism>
<reference evidence="4 5" key="1">
    <citation type="submission" date="2019-03" db="EMBL/GenBank/DDBJ databases">
        <title>Draft genome sequences of novel Actinobacteria.</title>
        <authorList>
            <person name="Sahin N."/>
            <person name="Ay H."/>
            <person name="Saygin H."/>
        </authorList>
    </citation>
    <scope>NUCLEOTIDE SEQUENCE [LARGE SCALE GENOMIC DNA]</scope>
    <source>
        <strain evidence="4 5">H3C3</strain>
    </source>
</reference>
<name>A0A4R5CDV6_9ACTN</name>
<evidence type="ECO:0000259" key="3">
    <source>
        <dbReference type="Pfam" id="PF01337"/>
    </source>
</evidence>
<feature type="compositionally biased region" description="Basic and acidic residues" evidence="2">
    <location>
        <begin position="7"/>
        <end position="23"/>
    </location>
</feature>
<evidence type="ECO:0000313" key="5">
    <source>
        <dbReference type="Proteomes" id="UP000294513"/>
    </source>
</evidence>
<dbReference type="InterPro" id="IPR035905">
    <property type="entry name" value="Barstar-like_sf"/>
</dbReference>
<feature type="region of interest" description="Disordered" evidence="2">
    <location>
        <begin position="1"/>
        <end position="24"/>
    </location>
</feature>
<dbReference type="Gene3D" id="3.30.370.10">
    <property type="entry name" value="Barstar-like"/>
    <property type="match status" value="1"/>
</dbReference>
<comment type="caution">
    <text evidence="4">The sequence shown here is derived from an EMBL/GenBank/DDBJ whole genome shotgun (WGS) entry which is preliminary data.</text>
</comment>
<dbReference type="OrthoDB" id="8859549at2"/>
<dbReference type="Proteomes" id="UP000294513">
    <property type="component" value="Unassembled WGS sequence"/>
</dbReference>
<sequence>MASGPDALDRRYGQGVRTDRQGRADQPWQRRWTWNRGILDLWFTGRPTEPNLWARYDRRLRHEWAGVAPAHRQFDVPDQPAGTAFDLDGRFVTDVEGFYCAIGEAINGPGGYFGWNLDALHDRLRGRWGAQAPFRLVWHASAVARQHLVAGYDRHRNAPAVTLDSLLQMFAEHGVEVDLR</sequence>
<evidence type="ECO:0000313" key="4">
    <source>
        <dbReference type="EMBL" id="TDD95352.1"/>
    </source>
</evidence>
<feature type="domain" description="Barstar (barnase inhibitor)" evidence="3">
    <location>
        <begin position="85"/>
        <end position="149"/>
    </location>
</feature>
<dbReference type="Pfam" id="PF01337">
    <property type="entry name" value="Barstar"/>
    <property type="match status" value="1"/>
</dbReference>
<comment type="similarity">
    <text evidence="1">Belongs to the barstar family.</text>
</comment>
<dbReference type="AlphaFoldDB" id="A0A4R5CDV6"/>
<dbReference type="SUPFAM" id="SSF52038">
    <property type="entry name" value="Barstar-related"/>
    <property type="match status" value="1"/>
</dbReference>
<proteinExistence type="inferred from homology"/>
<dbReference type="InterPro" id="IPR000468">
    <property type="entry name" value="Barstar"/>
</dbReference>
<accession>A0A4R5CDV6</accession>